<dbReference type="eggNOG" id="KOG1808">
    <property type="taxonomic scope" value="Eukaryota"/>
</dbReference>
<dbReference type="InterPro" id="IPR011704">
    <property type="entry name" value="ATPase_dyneun-rel_AAA"/>
</dbReference>
<dbReference type="SUPFAM" id="SSF52540">
    <property type="entry name" value="P-loop containing nucleoside triphosphate hydrolases"/>
    <property type="match status" value="2"/>
</dbReference>
<evidence type="ECO:0000313" key="12">
    <source>
        <dbReference type="Proteomes" id="UP000001449"/>
    </source>
</evidence>
<sequence length="589" mass="66302">YVLIKPFWIVTGNEEQLDWADPSSSFDGRPKFVLTPSATANLRRLCQAVASGPWSILLEGPTSAGKTTLVEYLAARVGHRCVRINNHEHTDIQEYTGSYAADSKGKISFQEGILVQALRKGHWVILDELNLAPSEVLEALNRLLDDNRELYLPEINETVKPHKNFRLFATQNPAGAYGGRKPLSRAFRNRFVEIHMADIPEDEMILILERRCGCPPSHAKLLVKVMKSLRQRRSRTGIFRGKDGLVTPRDLLRWAGRGASSKVDLAREGYMLLAERLRDEEEKNVVRSVIETELKVKIEMEETYYGENSEGRILLEHALKQHSLLSESGLNVNSIAPTQSILRLLSLVMRCIQQKEPVLLVGDTGCGKTTVVQLLSVILQIKLTVVNCHASTETSDLLGGFRPIRGRQDIAQEMSQKTKELIDNWLDSSFELPEYNSETMTSPKLTVEFMRGLSRLYLRDLPNNPLQIQLVATALREVESLFQKYSSLFEWVDGPLVRSMKDGSMLLLDEMSLAEDAVLERLNSVLEPSRTLVLAEKGGEGPSEVIANDKFRIFATMNPGGDFGKRELSPALRSRFTEIWVPPVTHRTD</sequence>
<dbReference type="RefSeq" id="XP_002289993.1">
    <property type="nucleotide sequence ID" value="XM_002289957.1"/>
</dbReference>
<dbReference type="GO" id="GO:0016887">
    <property type="term" value="F:ATP hydrolysis activity"/>
    <property type="evidence" value="ECO:0007669"/>
    <property type="project" value="InterPro"/>
</dbReference>
<reference evidence="11 12" key="2">
    <citation type="journal article" date="2008" name="Nature">
        <title>The Phaeodactylum genome reveals the evolutionary history of diatom genomes.</title>
        <authorList>
            <person name="Bowler C."/>
            <person name="Allen A.E."/>
            <person name="Badger J.H."/>
            <person name="Grimwood J."/>
            <person name="Jabbari K."/>
            <person name="Kuo A."/>
            <person name="Maheswari U."/>
            <person name="Martens C."/>
            <person name="Maumus F."/>
            <person name="Otillar R.P."/>
            <person name="Rayko E."/>
            <person name="Salamov A."/>
            <person name="Vandepoele K."/>
            <person name="Beszteri B."/>
            <person name="Gruber A."/>
            <person name="Heijde M."/>
            <person name="Katinka M."/>
            <person name="Mock T."/>
            <person name="Valentin K."/>
            <person name="Verret F."/>
            <person name="Berges J.A."/>
            <person name="Brownlee C."/>
            <person name="Cadoret J.P."/>
            <person name="Chiovitti A."/>
            <person name="Choi C.J."/>
            <person name="Coesel S."/>
            <person name="De Martino A."/>
            <person name="Detter J.C."/>
            <person name="Durkin C."/>
            <person name="Falciatore A."/>
            <person name="Fournet J."/>
            <person name="Haruta M."/>
            <person name="Huysman M.J."/>
            <person name="Jenkins B.D."/>
            <person name="Jiroutova K."/>
            <person name="Jorgensen R.E."/>
            <person name="Joubert Y."/>
            <person name="Kaplan A."/>
            <person name="Kroger N."/>
            <person name="Kroth P.G."/>
            <person name="La Roche J."/>
            <person name="Lindquist E."/>
            <person name="Lommer M."/>
            <person name="Martin-Jezequel V."/>
            <person name="Lopez P.J."/>
            <person name="Lucas S."/>
            <person name="Mangogna M."/>
            <person name="McGinnis K."/>
            <person name="Medlin L.K."/>
            <person name="Montsant A."/>
            <person name="Oudot-Le Secq M.P."/>
            <person name="Napoli C."/>
            <person name="Obornik M."/>
            <person name="Parker M.S."/>
            <person name="Petit J.L."/>
            <person name="Porcel B.M."/>
            <person name="Poulsen N."/>
            <person name="Robison M."/>
            <person name="Rychlewski L."/>
            <person name="Rynearson T.A."/>
            <person name="Schmutz J."/>
            <person name="Shapiro H."/>
            <person name="Siaut M."/>
            <person name="Stanley M."/>
            <person name="Sussman M.R."/>
            <person name="Taylor A.R."/>
            <person name="Vardi A."/>
            <person name="von Dassow P."/>
            <person name="Vyverman W."/>
            <person name="Willis A."/>
            <person name="Wyrwicz L.S."/>
            <person name="Rokhsar D.S."/>
            <person name="Weissenbach J."/>
            <person name="Armbrust E.V."/>
            <person name="Green B.R."/>
            <person name="Van de Peer Y."/>
            <person name="Grigoriev I.V."/>
        </authorList>
    </citation>
    <scope>NUCLEOTIDE SEQUENCE [LARGE SCALE GENOMIC DNA]</scope>
    <source>
        <strain evidence="11 12">CCMP1335</strain>
    </source>
</reference>
<organism evidence="11 12">
    <name type="scientific">Thalassiosira pseudonana</name>
    <name type="common">Marine diatom</name>
    <name type="synonym">Cyclotella nana</name>
    <dbReference type="NCBI Taxonomy" id="35128"/>
    <lineage>
        <taxon>Eukaryota</taxon>
        <taxon>Sar</taxon>
        <taxon>Stramenopiles</taxon>
        <taxon>Ochrophyta</taxon>
        <taxon>Bacillariophyta</taxon>
        <taxon>Coscinodiscophyceae</taxon>
        <taxon>Thalassiosirophycidae</taxon>
        <taxon>Thalassiosirales</taxon>
        <taxon>Thalassiosiraceae</taxon>
        <taxon>Thalassiosira</taxon>
    </lineage>
</organism>
<keyword evidence="5" id="KW-0547">Nucleotide-binding</keyword>
<dbReference type="InterPro" id="IPR040848">
    <property type="entry name" value="AAA_lid_7"/>
</dbReference>
<dbReference type="Gene3D" id="3.40.50.300">
    <property type="entry name" value="P-loop containing nucleotide triphosphate hydrolases"/>
    <property type="match status" value="2"/>
</dbReference>
<dbReference type="GO" id="GO:0042254">
    <property type="term" value="P:ribosome biogenesis"/>
    <property type="evidence" value="ECO:0007669"/>
    <property type="project" value="UniProtKB-ARBA"/>
</dbReference>
<dbReference type="KEGG" id="tps:THAPSDRAFT_12982"/>
<dbReference type="Proteomes" id="UP000001449">
    <property type="component" value="Chromosome 4"/>
</dbReference>
<evidence type="ECO:0000259" key="10">
    <source>
        <dbReference type="SMART" id="SM00382"/>
    </source>
</evidence>
<dbReference type="PANTHER" id="PTHR48103:SF2">
    <property type="entry name" value="MIDASIN"/>
    <property type="match status" value="1"/>
</dbReference>
<dbReference type="CDD" id="cd00009">
    <property type="entry name" value="AAA"/>
    <property type="match status" value="1"/>
</dbReference>
<comment type="subcellular location">
    <subcellularLocation>
        <location evidence="1">Nucleus</location>
        <location evidence="1">Nucleolus</location>
    </subcellularLocation>
    <subcellularLocation>
        <location evidence="2">Nucleus</location>
        <location evidence="2">Nucleoplasm</location>
    </subcellularLocation>
</comment>
<dbReference type="GO" id="GO:0005524">
    <property type="term" value="F:ATP binding"/>
    <property type="evidence" value="ECO:0007669"/>
    <property type="project" value="UniProtKB-KW"/>
</dbReference>
<evidence type="ECO:0000256" key="5">
    <source>
        <dbReference type="ARBA" id="ARBA00022741"/>
    </source>
</evidence>
<feature type="domain" description="AAA+ ATPase" evidence="10">
    <location>
        <begin position="354"/>
        <end position="586"/>
    </location>
</feature>
<dbReference type="Pfam" id="PF17867">
    <property type="entry name" value="AAA_lid_7"/>
    <property type="match status" value="1"/>
</dbReference>
<feature type="non-terminal residue" evidence="11">
    <location>
        <position position="1"/>
    </location>
</feature>
<evidence type="ECO:0000256" key="4">
    <source>
        <dbReference type="ARBA" id="ARBA00017143"/>
    </source>
</evidence>
<dbReference type="AlphaFoldDB" id="B8C0J5"/>
<evidence type="ECO:0000256" key="6">
    <source>
        <dbReference type="ARBA" id="ARBA00022840"/>
    </source>
</evidence>
<gene>
    <name evidence="11" type="ORF">THAPSDRAFT_12982</name>
</gene>
<evidence type="ECO:0000256" key="9">
    <source>
        <dbReference type="ARBA" id="ARBA00077000"/>
    </source>
</evidence>
<dbReference type="InParanoid" id="B8C0J5"/>
<dbReference type="FunFam" id="3.40.50.300:FF:000142">
    <property type="entry name" value="Midasin"/>
    <property type="match status" value="1"/>
</dbReference>
<evidence type="ECO:0000256" key="3">
    <source>
        <dbReference type="ARBA" id="ARBA00007188"/>
    </source>
</evidence>
<evidence type="ECO:0000256" key="8">
    <source>
        <dbReference type="ARBA" id="ARBA00023242"/>
    </source>
</evidence>
<dbReference type="InterPro" id="IPR003593">
    <property type="entry name" value="AAA+_ATPase"/>
</dbReference>
<dbReference type="FunFam" id="3.40.50.300:FF:001368">
    <property type="entry name" value="Midasin"/>
    <property type="match status" value="1"/>
</dbReference>
<reference evidence="11 12" key="1">
    <citation type="journal article" date="2004" name="Science">
        <title>The genome of the diatom Thalassiosira pseudonana: ecology, evolution, and metabolism.</title>
        <authorList>
            <person name="Armbrust E.V."/>
            <person name="Berges J.A."/>
            <person name="Bowler C."/>
            <person name="Green B.R."/>
            <person name="Martinez D."/>
            <person name="Putnam N.H."/>
            <person name="Zhou S."/>
            <person name="Allen A.E."/>
            <person name="Apt K.E."/>
            <person name="Bechner M."/>
            <person name="Brzezinski M.A."/>
            <person name="Chaal B.K."/>
            <person name="Chiovitti A."/>
            <person name="Davis A.K."/>
            <person name="Demarest M.S."/>
            <person name="Detter J.C."/>
            <person name="Glavina T."/>
            <person name="Goodstein D."/>
            <person name="Hadi M.Z."/>
            <person name="Hellsten U."/>
            <person name="Hildebrand M."/>
            <person name="Jenkins B.D."/>
            <person name="Jurka J."/>
            <person name="Kapitonov V.V."/>
            <person name="Kroger N."/>
            <person name="Lau W.W."/>
            <person name="Lane T.W."/>
            <person name="Larimer F.W."/>
            <person name="Lippmeier J.C."/>
            <person name="Lucas S."/>
            <person name="Medina M."/>
            <person name="Montsant A."/>
            <person name="Obornik M."/>
            <person name="Parker M.S."/>
            <person name="Palenik B."/>
            <person name="Pazour G.J."/>
            <person name="Richardson P.M."/>
            <person name="Rynearson T.A."/>
            <person name="Saito M.A."/>
            <person name="Schwartz D.C."/>
            <person name="Thamatrakoln K."/>
            <person name="Valentin K."/>
            <person name="Vardi A."/>
            <person name="Wilkerson F.P."/>
            <person name="Rokhsar D.S."/>
        </authorList>
    </citation>
    <scope>NUCLEOTIDE SEQUENCE [LARGE SCALE GENOMIC DNA]</scope>
    <source>
        <strain evidence="11 12">CCMP1335</strain>
    </source>
</reference>
<dbReference type="PANTHER" id="PTHR48103">
    <property type="entry name" value="MIDASIN-RELATED"/>
    <property type="match status" value="1"/>
</dbReference>
<name>B8C0J5_THAPS</name>
<evidence type="ECO:0000256" key="2">
    <source>
        <dbReference type="ARBA" id="ARBA00004642"/>
    </source>
</evidence>
<keyword evidence="6" id="KW-0067">ATP-binding</keyword>
<dbReference type="SMART" id="SM00382">
    <property type="entry name" value="AAA"/>
    <property type="match status" value="2"/>
</dbReference>
<keyword evidence="12" id="KW-1185">Reference proteome</keyword>
<feature type="domain" description="AAA+ ATPase" evidence="10">
    <location>
        <begin position="52"/>
        <end position="201"/>
    </location>
</feature>
<dbReference type="GeneID" id="7452236"/>
<proteinExistence type="inferred from homology"/>
<evidence type="ECO:0000256" key="1">
    <source>
        <dbReference type="ARBA" id="ARBA00004604"/>
    </source>
</evidence>
<evidence type="ECO:0000313" key="11">
    <source>
        <dbReference type="EMBL" id="EED93530.1"/>
    </source>
</evidence>
<dbReference type="GO" id="GO:0005730">
    <property type="term" value="C:nucleolus"/>
    <property type="evidence" value="ECO:0007669"/>
    <property type="project" value="UniProtKB-SubCell"/>
</dbReference>
<dbReference type="HOGENOM" id="CLU_022147_0_0_1"/>
<keyword evidence="8" id="KW-0539">Nucleus</keyword>
<dbReference type="OMA" id="ANDKFRI"/>
<dbReference type="GO" id="GO:0005654">
    <property type="term" value="C:nucleoplasm"/>
    <property type="evidence" value="ECO:0007669"/>
    <property type="project" value="UniProtKB-SubCell"/>
</dbReference>
<dbReference type="Pfam" id="PF07728">
    <property type="entry name" value="AAA_5"/>
    <property type="match status" value="3"/>
</dbReference>
<protein>
    <recommendedName>
        <fullName evidence="4">Midasin</fullName>
    </recommendedName>
    <alternativeName>
        <fullName evidence="9">MIDAS-containing protein</fullName>
    </alternativeName>
</protein>
<dbReference type="InterPro" id="IPR027417">
    <property type="entry name" value="P-loop_NTPase"/>
</dbReference>
<comment type="similarity">
    <text evidence="3">Belongs to the midasin family.</text>
</comment>
<feature type="non-terminal residue" evidence="11">
    <location>
        <position position="589"/>
    </location>
</feature>
<dbReference type="PaxDb" id="35128-Thaps12982"/>
<accession>B8C0J5</accession>
<dbReference type="EMBL" id="CM000641">
    <property type="protein sequence ID" value="EED93530.1"/>
    <property type="molecule type" value="Genomic_DNA"/>
</dbReference>
<evidence type="ECO:0000256" key="7">
    <source>
        <dbReference type="ARBA" id="ARBA00023186"/>
    </source>
</evidence>
<dbReference type="STRING" id="35128.B8C0J5"/>
<keyword evidence="7" id="KW-0143">Chaperone</keyword>